<dbReference type="AlphaFoldDB" id="A0AB74EDC5"/>
<evidence type="ECO:0000313" key="1">
    <source>
        <dbReference type="EMBL" id="SBM99988.1"/>
    </source>
</evidence>
<dbReference type="Proteomes" id="UP000239837">
    <property type="component" value="Chromosome"/>
</dbReference>
<organism evidence="1">
    <name type="scientific">Neisseria gonorrhoeae</name>
    <dbReference type="NCBI Taxonomy" id="485"/>
    <lineage>
        <taxon>Bacteria</taxon>
        <taxon>Pseudomonadati</taxon>
        <taxon>Pseudomonadota</taxon>
        <taxon>Betaproteobacteria</taxon>
        <taxon>Neisseriales</taxon>
        <taxon>Neisseriaceae</taxon>
        <taxon>Neisseria</taxon>
    </lineage>
</organism>
<keyword evidence="1" id="KW-0255">Endonuclease</keyword>
<sequence length="87" mass="10023">MSNNQPNSQIYEDYWAFTNAFTNYNDQKFCTALNICLDFIDANQDQPYSNELYEALQQNIAQDSVMASQRTSKAMNLASVRKLLINL</sequence>
<keyword evidence="1" id="KW-0540">Nuclease</keyword>
<accession>A0AB74EDC5</accession>
<protein>
    <submittedName>
        <fullName evidence="1">Restriction endonuclease</fullName>
    </submittedName>
</protein>
<gene>
    <name evidence="1" type="ORF">WHOF_00787</name>
    <name evidence="2" type="ORF">WHOF_02199C</name>
</gene>
<proteinExistence type="predicted"/>
<reference evidence="1" key="1">
    <citation type="submission" date="2016-05" db="EMBL/GenBank/DDBJ databases">
        <authorList>
            <consortium name="Pathogen Informatics"/>
        </authorList>
    </citation>
    <scope>NUCLEOTIDE SEQUENCE</scope>
    <source>
        <strain evidence="1">WHO F</strain>
    </source>
</reference>
<name>A0AB74EDC5_NEIGO</name>
<evidence type="ECO:0000313" key="2">
    <source>
        <dbReference type="EMBL" id="SBQ23291.1"/>
    </source>
</evidence>
<dbReference type="EMBL" id="FLKW01000006">
    <property type="protein sequence ID" value="SBM99988.1"/>
    <property type="molecule type" value="Genomic_DNA"/>
</dbReference>
<dbReference type="EMBL" id="LT591897">
    <property type="protein sequence ID" value="SBQ23291.1"/>
    <property type="molecule type" value="Genomic_DNA"/>
</dbReference>
<keyword evidence="1" id="KW-0378">Hydrolase</keyword>
<dbReference type="GO" id="GO:0004519">
    <property type="term" value="F:endonuclease activity"/>
    <property type="evidence" value="ECO:0007669"/>
    <property type="project" value="UniProtKB-KW"/>
</dbReference>
<dbReference type="RefSeq" id="WP_225577381.1">
    <property type="nucleotide sequence ID" value="NZ_CFLE01000018.1"/>
</dbReference>